<evidence type="ECO:0000313" key="4">
    <source>
        <dbReference type="Proteomes" id="UP000614996"/>
    </source>
</evidence>
<proteinExistence type="predicted"/>
<protein>
    <submittedName>
        <fullName evidence="3">Uncharacterized protein</fullName>
    </submittedName>
</protein>
<dbReference type="RefSeq" id="WP_207122560.1">
    <property type="nucleotide sequence ID" value="NZ_BOPO01000002.1"/>
</dbReference>
<feature type="compositionally biased region" description="Polar residues" evidence="1">
    <location>
        <begin position="173"/>
        <end position="196"/>
    </location>
</feature>
<comment type="caution">
    <text evidence="3">The sequence shown here is derived from an EMBL/GenBank/DDBJ whole genome shotgun (WGS) entry which is preliminary data.</text>
</comment>
<feature type="transmembrane region" description="Helical" evidence="2">
    <location>
        <begin position="44"/>
        <end position="63"/>
    </location>
</feature>
<feature type="region of interest" description="Disordered" evidence="1">
    <location>
        <begin position="140"/>
        <end position="214"/>
    </location>
</feature>
<gene>
    <name evidence="3" type="ORF">NUM_02060</name>
</gene>
<sequence>MRHLSSFIAGIVIAIVAWGVLGWAQAKLGATAVSGISSHNWGTYSWPLLFLAVGGLLIGLIASTRISPSGPLIAGIGYLVLQALYVQWPGFLNWLPHSVVGQTDIWTRPARSGLFAVLGLTMLVAVASVRRWQRWPSRAGAGAHAEQVAPGRTGMATGTGEAAGGQFPLSGSRPGSLTTDAGTTQQAGEEQPTRVQPGTDERGGPSIGRPPEPR</sequence>
<keyword evidence="2" id="KW-0812">Transmembrane</keyword>
<feature type="transmembrane region" description="Helical" evidence="2">
    <location>
        <begin position="70"/>
        <end position="90"/>
    </location>
</feature>
<dbReference type="AlphaFoldDB" id="A0A8J4EI80"/>
<evidence type="ECO:0000313" key="3">
    <source>
        <dbReference type="EMBL" id="GIL24951.1"/>
    </source>
</evidence>
<keyword evidence="4" id="KW-1185">Reference proteome</keyword>
<evidence type="ECO:0000256" key="2">
    <source>
        <dbReference type="SAM" id="Phobius"/>
    </source>
</evidence>
<feature type="transmembrane region" description="Helical" evidence="2">
    <location>
        <begin position="7"/>
        <end position="24"/>
    </location>
</feature>
<dbReference type="EMBL" id="BOPO01000002">
    <property type="protein sequence ID" value="GIL24951.1"/>
    <property type="molecule type" value="Genomic_DNA"/>
</dbReference>
<evidence type="ECO:0000256" key="1">
    <source>
        <dbReference type="SAM" id="MobiDB-lite"/>
    </source>
</evidence>
<keyword evidence="2" id="KW-1133">Transmembrane helix</keyword>
<dbReference type="Proteomes" id="UP000614996">
    <property type="component" value="Unassembled WGS sequence"/>
</dbReference>
<organism evidence="3 4">
    <name type="scientific">Actinocatenispora comari</name>
    <dbReference type="NCBI Taxonomy" id="2807577"/>
    <lineage>
        <taxon>Bacteria</taxon>
        <taxon>Bacillati</taxon>
        <taxon>Actinomycetota</taxon>
        <taxon>Actinomycetes</taxon>
        <taxon>Micromonosporales</taxon>
        <taxon>Micromonosporaceae</taxon>
        <taxon>Actinocatenispora</taxon>
    </lineage>
</organism>
<feature type="compositionally biased region" description="Low complexity" evidence="1">
    <location>
        <begin position="151"/>
        <end position="160"/>
    </location>
</feature>
<feature type="transmembrane region" description="Helical" evidence="2">
    <location>
        <begin position="110"/>
        <end position="129"/>
    </location>
</feature>
<name>A0A8J4EI80_9ACTN</name>
<accession>A0A8J4EI80</accession>
<keyword evidence="2" id="KW-0472">Membrane</keyword>
<reference evidence="4" key="1">
    <citation type="journal article" date="2021" name="Int. J. Syst. Evol. Microbiol.">
        <title>Actinocatenispora comari sp. nov., an endophytic actinomycete isolated from aerial parts of Comarum salesowianum.</title>
        <authorList>
            <person name="Oyunbileg N."/>
            <person name="Iizaka Y."/>
            <person name="Hamada M."/>
            <person name="Davaapurev B.O."/>
            <person name="Fukumoto A."/>
            <person name="Tsetseg B."/>
            <person name="Kato F."/>
            <person name="Tamura T."/>
            <person name="Batkhuu J."/>
            <person name="Anzai Y."/>
        </authorList>
    </citation>
    <scope>NUCLEOTIDE SEQUENCE [LARGE SCALE GENOMIC DNA]</scope>
    <source>
        <strain evidence="4">NUM-2625</strain>
    </source>
</reference>